<feature type="transmembrane region" description="Helical" evidence="5">
    <location>
        <begin position="72"/>
        <end position="92"/>
    </location>
</feature>
<reference evidence="6" key="1">
    <citation type="submission" date="2023-03" db="EMBL/GenBank/DDBJ databases">
        <title>Massive genome expansion in bonnet fungi (Mycena s.s.) driven by repeated elements and novel gene families across ecological guilds.</title>
        <authorList>
            <consortium name="Lawrence Berkeley National Laboratory"/>
            <person name="Harder C.B."/>
            <person name="Miyauchi S."/>
            <person name="Viragh M."/>
            <person name="Kuo A."/>
            <person name="Thoen E."/>
            <person name="Andreopoulos B."/>
            <person name="Lu D."/>
            <person name="Skrede I."/>
            <person name="Drula E."/>
            <person name="Henrissat B."/>
            <person name="Morin E."/>
            <person name="Kohler A."/>
            <person name="Barry K."/>
            <person name="LaButti K."/>
            <person name="Morin E."/>
            <person name="Salamov A."/>
            <person name="Lipzen A."/>
            <person name="Mereny Z."/>
            <person name="Hegedus B."/>
            <person name="Baldrian P."/>
            <person name="Stursova M."/>
            <person name="Weitz H."/>
            <person name="Taylor A."/>
            <person name="Grigoriev I.V."/>
            <person name="Nagy L.G."/>
            <person name="Martin F."/>
            <person name="Kauserud H."/>
        </authorList>
    </citation>
    <scope>NUCLEOTIDE SEQUENCE</scope>
    <source>
        <strain evidence="6">CBHHK182m</strain>
    </source>
</reference>
<evidence type="ECO:0000256" key="3">
    <source>
        <dbReference type="ARBA" id="ARBA00022989"/>
    </source>
</evidence>
<evidence type="ECO:0000313" key="7">
    <source>
        <dbReference type="Proteomes" id="UP001215598"/>
    </source>
</evidence>
<comment type="subcellular location">
    <subcellularLocation>
        <location evidence="1">Membrane</location>
        <topology evidence="1">Multi-pass membrane protein</topology>
    </subcellularLocation>
</comment>
<evidence type="ECO:0000313" key="6">
    <source>
        <dbReference type="EMBL" id="KAJ7712849.1"/>
    </source>
</evidence>
<evidence type="ECO:0000256" key="5">
    <source>
        <dbReference type="SAM" id="Phobius"/>
    </source>
</evidence>
<feature type="transmembrane region" description="Helical" evidence="5">
    <location>
        <begin position="28"/>
        <end position="51"/>
    </location>
</feature>
<evidence type="ECO:0000256" key="1">
    <source>
        <dbReference type="ARBA" id="ARBA00004141"/>
    </source>
</evidence>
<proteinExistence type="predicted"/>
<dbReference type="Proteomes" id="UP001215598">
    <property type="component" value="Unassembled WGS sequence"/>
</dbReference>
<organism evidence="6 7">
    <name type="scientific">Mycena metata</name>
    <dbReference type="NCBI Taxonomy" id="1033252"/>
    <lineage>
        <taxon>Eukaryota</taxon>
        <taxon>Fungi</taxon>
        <taxon>Dikarya</taxon>
        <taxon>Basidiomycota</taxon>
        <taxon>Agaricomycotina</taxon>
        <taxon>Agaricomycetes</taxon>
        <taxon>Agaricomycetidae</taxon>
        <taxon>Agaricales</taxon>
        <taxon>Marasmiineae</taxon>
        <taxon>Mycenaceae</taxon>
        <taxon>Mycena</taxon>
    </lineage>
</organism>
<keyword evidence="4 5" id="KW-0472">Membrane</keyword>
<protein>
    <recommendedName>
        <fullName evidence="8">Glucose receptor Git3 N-terminal domain-containing protein</fullName>
    </recommendedName>
</protein>
<dbReference type="GO" id="GO:0007189">
    <property type="term" value="P:adenylate cyclase-activating G protein-coupled receptor signaling pathway"/>
    <property type="evidence" value="ECO:0007669"/>
    <property type="project" value="TreeGrafter"/>
</dbReference>
<accession>A0AAD7H623</accession>
<keyword evidence="2 5" id="KW-0812">Transmembrane</keyword>
<dbReference type="Gene3D" id="1.20.1070.10">
    <property type="entry name" value="Rhodopsin 7-helix transmembrane proteins"/>
    <property type="match status" value="1"/>
</dbReference>
<gene>
    <name evidence="6" type="ORF">B0H16DRAFT_1623439</name>
</gene>
<feature type="transmembrane region" description="Helical" evidence="5">
    <location>
        <begin position="290"/>
        <end position="310"/>
    </location>
</feature>
<keyword evidence="7" id="KW-1185">Reference proteome</keyword>
<feature type="transmembrane region" description="Helical" evidence="5">
    <location>
        <begin position="146"/>
        <end position="170"/>
    </location>
</feature>
<dbReference type="GO" id="GO:0005886">
    <property type="term" value="C:plasma membrane"/>
    <property type="evidence" value="ECO:0007669"/>
    <property type="project" value="TreeGrafter"/>
</dbReference>
<keyword evidence="3 5" id="KW-1133">Transmembrane helix</keyword>
<evidence type="ECO:0000256" key="4">
    <source>
        <dbReference type="ARBA" id="ARBA00023136"/>
    </source>
</evidence>
<feature type="transmembrane region" description="Helical" evidence="5">
    <location>
        <begin position="120"/>
        <end position="139"/>
    </location>
</feature>
<dbReference type="GO" id="GO:0004930">
    <property type="term" value="F:G protein-coupled receptor activity"/>
    <property type="evidence" value="ECO:0007669"/>
    <property type="project" value="TreeGrafter"/>
</dbReference>
<dbReference type="EMBL" id="JARKIB010000356">
    <property type="protein sequence ID" value="KAJ7712849.1"/>
    <property type="molecule type" value="Genomic_DNA"/>
</dbReference>
<dbReference type="AlphaFoldDB" id="A0AAD7H623"/>
<sequence>MSETTQPLLNGGQIILRVNYTAWQAHGVTILVVVSSLSLIAVFGLLTAIALSAFNTRSTPAHQQHLFLRTHAAAYLISLLICDMIQSVASIMNARWILDMAVETGTLCVMQGAMKQISDVGLSFWTFVIALHTFCLVVLGITPRPYVLWMTLIGGWSGLGILAMTGPAALDTAHRGPFYGISGYWCWITQDYVVERATLDYMFMFMAGTFSFVLYSVVFLRMRGNIMITGKRVMFSKTCSKRGLGQQVESRTVSFAKKMFLYPVAYTVVILPIAAARFSDWAGKDVPFEVTIFCDTVFLLSGIVNVTLFTTTRRILPAGSIKLPRFGVDKRVISRPQIVTEYDLELGSHSLHRQVSTIPSPTLKAYLSINSTEGGPAGILAPPTSKEVIPNS</sequence>
<dbReference type="PANTHER" id="PTHR23112:SF37">
    <property type="entry name" value="G PROTEIN-COUPLED RECEPTOR GPR1"/>
    <property type="match status" value="1"/>
</dbReference>
<comment type="caution">
    <text evidence="6">The sequence shown here is derived from an EMBL/GenBank/DDBJ whole genome shotgun (WGS) entry which is preliminary data.</text>
</comment>
<evidence type="ECO:0008006" key="8">
    <source>
        <dbReference type="Google" id="ProtNLM"/>
    </source>
</evidence>
<feature type="transmembrane region" description="Helical" evidence="5">
    <location>
        <begin position="260"/>
        <end position="278"/>
    </location>
</feature>
<feature type="transmembrane region" description="Helical" evidence="5">
    <location>
        <begin position="201"/>
        <end position="222"/>
    </location>
</feature>
<name>A0AAD7H623_9AGAR</name>
<dbReference type="PANTHER" id="PTHR23112">
    <property type="entry name" value="G PROTEIN-COUPLED RECEPTOR 157-RELATED"/>
    <property type="match status" value="1"/>
</dbReference>
<evidence type="ECO:0000256" key="2">
    <source>
        <dbReference type="ARBA" id="ARBA00022692"/>
    </source>
</evidence>